<evidence type="ECO:0000256" key="6">
    <source>
        <dbReference type="ARBA" id="ARBA00022759"/>
    </source>
</evidence>
<dbReference type="Proteomes" id="UP000887159">
    <property type="component" value="Unassembled WGS sequence"/>
</dbReference>
<dbReference type="Pfam" id="PF00075">
    <property type="entry name" value="RNase_H"/>
    <property type="match status" value="1"/>
</dbReference>
<evidence type="ECO:0000256" key="4">
    <source>
        <dbReference type="ARBA" id="ARBA00022722"/>
    </source>
</evidence>
<evidence type="ECO:0000256" key="3">
    <source>
        <dbReference type="ARBA" id="ARBA00012180"/>
    </source>
</evidence>
<dbReference type="GO" id="GO:0003964">
    <property type="term" value="F:RNA-directed DNA polymerase activity"/>
    <property type="evidence" value="ECO:0007669"/>
    <property type="project" value="UniProtKB-KW"/>
</dbReference>
<dbReference type="AlphaFoldDB" id="A0A8X6SIH8"/>
<keyword evidence="9" id="KW-0808">Transferase</keyword>
<evidence type="ECO:0000313" key="10">
    <source>
        <dbReference type="Proteomes" id="UP000887159"/>
    </source>
</evidence>
<comment type="caution">
    <text evidence="9">The sequence shown here is derived from an EMBL/GenBank/DDBJ whole genome shotgun (WGS) entry which is preliminary data.</text>
</comment>
<evidence type="ECO:0000256" key="7">
    <source>
        <dbReference type="ARBA" id="ARBA00022801"/>
    </source>
</evidence>
<dbReference type="GO" id="GO:0003676">
    <property type="term" value="F:nucleic acid binding"/>
    <property type="evidence" value="ECO:0007669"/>
    <property type="project" value="InterPro"/>
</dbReference>
<dbReference type="Gene3D" id="3.30.420.10">
    <property type="entry name" value="Ribonuclease H-like superfamily/Ribonuclease H"/>
    <property type="match status" value="1"/>
</dbReference>
<dbReference type="GO" id="GO:0046872">
    <property type="term" value="F:metal ion binding"/>
    <property type="evidence" value="ECO:0007669"/>
    <property type="project" value="UniProtKB-KW"/>
</dbReference>
<dbReference type="EC" id="3.1.26.4" evidence="3"/>
<accession>A0A8X6SIH8</accession>
<gene>
    <name evidence="9" type="primary">X-elementORF2_778</name>
    <name evidence="9" type="ORF">TNCV_4975251</name>
</gene>
<evidence type="ECO:0000256" key="1">
    <source>
        <dbReference type="ARBA" id="ARBA00000077"/>
    </source>
</evidence>
<organism evidence="9 10">
    <name type="scientific">Trichonephila clavipes</name>
    <name type="common">Golden silk orbweaver</name>
    <name type="synonym">Nephila clavipes</name>
    <dbReference type="NCBI Taxonomy" id="2585209"/>
    <lineage>
        <taxon>Eukaryota</taxon>
        <taxon>Metazoa</taxon>
        <taxon>Ecdysozoa</taxon>
        <taxon>Arthropoda</taxon>
        <taxon>Chelicerata</taxon>
        <taxon>Arachnida</taxon>
        <taxon>Araneae</taxon>
        <taxon>Araneomorphae</taxon>
        <taxon>Entelegynae</taxon>
        <taxon>Araneoidea</taxon>
        <taxon>Nephilidae</taxon>
        <taxon>Trichonephila</taxon>
    </lineage>
</organism>
<dbReference type="PANTHER" id="PTHR10642:SF26">
    <property type="entry name" value="RIBONUCLEASE H1"/>
    <property type="match status" value="1"/>
</dbReference>
<dbReference type="SUPFAM" id="SSF53098">
    <property type="entry name" value="Ribonuclease H-like"/>
    <property type="match status" value="1"/>
</dbReference>
<reference evidence="9" key="1">
    <citation type="submission" date="2020-08" db="EMBL/GenBank/DDBJ databases">
        <title>Multicomponent nature underlies the extraordinary mechanical properties of spider dragline silk.</title>
        <authorList>
            <person name="Kono N."/>
            <person name="Nakamura H."/>
            <person name="Mori M."/>
            <person name="Yoshida Y."/>
            <person name="Ohtoshi R."/>
            <person name="Malay A.D."/>
            <person name="Moran D.A.P."/>
            <person name="Tomita M."/>
            <person name="Numata K."/>
            <person name="Arakawa K."/>
        </authorList>
    </citation>
    <scope>NUCLEOTIDE SEQUENCE</scope>
</reference>
<dbReference type="PANTHER" id="PTHR10642">
    <property type="entry name" value="RIBONUCLEASE H1"/>
    <property type="match status" value="1"/>
</dbReference>
<evidence type="ECO:0000256" key="2">
    <source>
        <dbReference type="ARBA" id="ARBA00005300"/>
    </source>
</evidence>
<proteinExistence type="inferred from homology"/>
<evidence type="ECO:0000313" key="9">
    <source>
        <dbReference type="EMBL" id="GFY12025.1"/>
    </source>
</evidence>
<dbReference type="InterPro" id="IPR002156">
    <property type="entry name" value="RNaseH_domain"/>
</dbReference>
<keyword evidence="7" id="KW-0378">Hydrolase</keyword>
<evidence type="ECO:0000256" key="5">
    <source>
        <dbReference type="ARBA" id="ARBA00022723"/>
    </source>
</evidence>
<dbReference type="InterPro" id="IPR012337">
    <property type="entry name" value="RNaseH-like_sf"/>
</dbReference>
<keyword evidence="9" id="KW-0548">Nucleotidyltransferase</keyword>
<comment type="catalytic activity">
    <reaction evidence="1">
        <text>Endonucleolytic cleavage to 5'-phosphomonoester.</text>
        <dbReference type="EC" id="3.1.26.4"/>
    </reaction>
</comment>
<dbReference type="EMBL" id="BMAU01021309">
    <property type="protein sequence ID" value="GFY12025.1"/>
    <property type="molecule type" value="Genomic_DNA"/>
</dbReference>
<sequence>MGSRYNFVTSSISSTNPFTFGLWLCSVRFCSCICVKTTGHNTSFCSGAFRTSPVTSLYVVCHQPPLELRRRQLSANYFIRAMSVPSHSVKPFSLAIGLTRLYEARSFNMKPFSERAKAVLNDAHLNNINIQENNILAFPPWDVQIFNYSYPFSGYDKAGTAAVIYQQLFSYHRSKYSKYIPVYTDGSKTAGHVGCGVVFKNTILSFSLHNSMSVFSAELTAILVALQHILISNHRHFCVYTDSMSALESLHFLTEHRHPTVIEILILLQKLERKGFDIIFSRVPGHVGILGNEQADTAARSMSDHMQRPICYRDLKTSTQNYIHRVWQETWDQQILNKLHNIHPSTSHWVALPVRRHDIRLTRLRIGHTRFTHRHLLLGKNAPECSSCKVPYSVYHILIDCPVFNHHRITFFHTSVLTLSDLVGESPHQNLFTFLLKIGFLHLI</sequence>
<keyword evidence="10" id="KW-1185">Reference proteome</keyword>
<keyword evidence="5" id="KW-0479">Metal-binding</keyword>
<protein>
    <recommendedName>
        <fullName evidence="3">ribonuclease H</fullName>
        <ecNumber evidence="3">3.1.26.4</ecNumber>
    </recommendedName>
</protein>
<feature type="domain" description="RNase H type-1" evidence="8">
    <location>
        <begin position="176"/>
        <end position="304"/>
    </location>
</feature>
<comment type="similarity">
    <text evidence="2">Belongs to the RNase H family.</text>
</comment>
<dbReference type="CDD" id="cd09276">
    <property type="entry name" value="Rnase_HI_RT_non_LTR"/>
    <property type="match status" value="1"/>
</dbReference>
<dbReference type="InterPro" id="IPR050092">
    <property type="entry name" value="RNase_H"/>
</dbReference>
<dbReference type="PROSITE" id="PS50879">
    <property type="entry name" value="RNASE_H_1"/>
    <property type="match status" value="1"/>
</dbReference>
<keyword evidence="4" id="KW-0540">Nuclease</keyword>
<dbReference type="GO" id="GO:0043137">
    <property type="term" value="P:DNA replication, removal of RNA primer"/>
    <property type="evidence" value="ECO:0007669"/>
    <property type="project" value="TreeGrafter"/>
</dbReference>
<keyword evidence="9" id="KW-0695">RNA-directed DNA polymerase</keyword>
<dbReference type="GO" id="GO:0004523">
    <property type="term" value="F:RNA-DNA hybrid ribonuclease activity"/>
    <property type="evidence" value="ECO:0007669"/>
    <property type="project" value="UniProtKB-EC"/>
</dbReference>
<name>A0A8X6SIH8_TRICX</name>
<dbReference type="InterPro" id="IPR036397">
    <property type="entry name" value="RNaseH_sf"/>
</dbReference>
<evidence type="ECO:0000259" key="8">
    <source>
        <dbReference type="PROSITE" id="PS50879"/>
    </source>
</evidence>
<keyword evidence="6" id="KW-0255">Endonuclease</keyword>